<dbReference type="OrthoDB" id="5682908at2"/>
<dbReference type="AlphaFoldDB" id="A0A2A7U2N4"/>
<dbReference type="GO" id="GO:0003677">
    <property type="term" value="F:DNA binding"/>
    <property type="evidence" value="ECO:0007669"/>
    <property type="project" value="InterPro"/>
</dbReference>
<feature type="region of interest" description="Disordered" evidence="1">
    <location>
        <begin position="62"/>
        <end position="84"/>
    </location>
</feature>
<evidence type="ECO:0000313" key="2">
    <source>
        <dbReference type="EMBL" id="PEH72625.1"/>
    </source>
</evidence>
<dbReference type="InterPro" id="IPR031856">
    <property type="entry name" value="YdaS_toxin-like"/>
</dbReference>
<dbReference type="RefSeq" id="WP_098143172.1">
    <property type="nucleotide sequence ID" value="NZ_PDDV01000013.1"/>
</dbReference>
<name>A0A2A7U2N4_EDWTA</name>
<accession>A0A2A7U2N4</accession>
<evidence type="ECO:0000313" key="3">
    <source>
        <dbReference type="Proteomes" id="UP000219788"/>
    </source>
</evidence>
<dbReference type="SUPFAM" id="SSF47413">
    <property type="entry name" value="lambda repressor-like DNA-binding domains"/>
    <property type="match status" value="1"/>
</dbReference>
<dbReference type="InterPro" id="IPR010982">
    <property type="entry name" value="Lambda_DNA-bd_dom_sf"/>
</dbReference>
<evidence type="ECO:0000256" key="1">
    <source>
        <dbReference type="SAM" id="MobiDB-lite"/>
    </source>
</evidence>
<proteinExistence type="predicted"/>
<organism evidence="2 3">
    <name type="scientific">Edwardsiella tarda</name>
    <dbReference type="NCBI Taxonomy" id="636"/>
    <lineage>
        <taxon>Bacteria</taxon>
        <taxon>Pseudomonadati</taxon>
        <taxon>Pseudomonadota</taxon>
        <taxon>Gammaproteobacteria</taxon>
        <taxon>Enterobacterales</taxon>
        <taxon>Hafniaceae</taxon>
        <taxon>Edwardsiella</taxon>
    </lineage>
</organism>
<protein>
    <submittedName>
        <fullName evidence="2">Transcriptional regulator</fullName>
    </submittedName>
</protein>
<dbReference type="Proteomes" id="UP000219788">
    <property type="component" value="Unassembled WGS sequence"/>
</dbReference>
<dbReference type="EMBL" id="PDDV01000013">
    <property type="protein sequence ID" value="PEH72625.1"/>
    <property type="molecule type" value="Genomic_DNA"/>
</dbReference>
<dbReference type="InterPro" id="IPR001387">
    <property type="entry name" value="Cro/C1-type_HTH"/>
</dbReference>
<sequence length="84" mass="9093">MNPIIKTAIKAVGTQKKLGAACGVSQSAVQKWLYNKSKVAPENVMPLVEATKGAVQAHEIRPDLPNLFPPPVDTKQPECLKRTT</sequence>
<dbReference type="Pfam" id="PF15943">
    <property type="entry name" value="YdaS_toxin"/>
    <property type="match status" value="1"/>
</dbReference>
<reference evidence="3" key="1">
    <citation type="submission" date="2017-09" db="EMBL/GenBank/DDBJ databases">
        <title>FDA dAtabase for Regulatory Grade micrObial Sequences (FDA-ARGOS): Supporting development and validation of Infectious Disease Dx tests.</title>
        <authorList>
            <person name="Goldberg B."/>
            <person name="Campos J."/>
            <person name="Tallon L."/>
            <person name="Sadzewicz L."/>
            <person name="Ott S."/>
            <person name="Zhao X."/>
            <person name="Nagaraj S."/>
            <person name="Vavikolanu K."/>
            <person name="Aluvathingal J."/>
            <person name="Nadendla S."/>
            <person name="Geyer C."/>
            <person name="Sichtig H."/>
        </authorList>
    </citation>
    <scope>NUCLEOTIDE SEQUENCE [LARGE SCALE GENOMIC DNA]</scope>
    <source>
        <strain evidence="3">FDAARGOS_370</strain>
    </source>
</reference>
<feature type="compositionally biased region" description="Basic and acidic residues" evidence="1">
    <location>
        <begin position="75"/>
        <end position="84"/>
    </location>
</feature>
<dbReference type="CDD" id="cd00093">
    <property type="entry name" value="HTH_XRE"/>
    <property type="match status" value="1"/>
</dbReference>
<dbReference type="Gene3D" id="1.10.260.40">
    <property type="entry name" value="lambda repressor-like DNA-binding domains"/>
    <property type="match status" value="1"/>
</dbReference>
<comment type="caution">
    <text evidence="2">The sequence shown here is derived from an EMBL/GenBank/DDBJ whole genome shotgun (WGS) entry which is preliminary data.</text>
</comment>
<gene>
    <name evidence="2" type="ORF">CRM76_12140</name>
</gene>